<dbReference type="GO" id="GO:0042597">
    <property type="term" value="C:periplasmic space"/>
    <property type="evidence" value="ECO:0007669"/>
    <property type="project" value="InterPro"/>
</dbReference>
<dbReference type="RefSeq" id="WP_319612426.1">
    <property type="nucleotide sequence ID" value="NZ_JAWXYB010000001.1"/>
</dbReference>
<evidence type="ECO:0008006" key="5">
    <source>
        <dbReference type="Google" id="ProtNLM"/>
    </source>
</evidence>
<dbReference type="InterPro" id="IPR009094">
    <property type="entry name" value="DiS-bond_isomerase_DsbC/G_N_sf"/>
</dbReference>
<name>A0AAW9DL47_ACIAO</name>
<feature type="region of interest" description="Disordered" evidence="1">
    <location>
        <begin position="67"/>
        <end position="89"/>
    </location>
</feature>
<evidence type="ECO:0000313" key="4">
    <source>
        <dbReference type="Proteomes" id="UP001279553"/>
    </source>
</evidence>
<comment type="caution">
    <text evidence="3">The sequence shown here is derived from an EMBL/GenBank/DDBJ whole genome shotgun (WGS) entry which is preliminary data.</text>
</comment>
<protein>
    <recommendedName>
        <fullName evidence="5">Thiol:disulfide interchange protein DsbG</fullName>
    </recommendedName>
</protein>
<feature type="chain" id="PRO_5043409817" description="Thiol:disulfide interchange protein DsbG" evidence="2">
    <location>
        <begin position="19"/>
        <end position="431"/>
    </location>
</feature>
<keyword evidence="4" id="KW-1185">Reference proteome</keyword>
<evidence type="ECO:0000313" key="3">
    <source>
        <dbReference type="EMBL" id="MDX5929329.1"/>
    </source>
</evidence>
<sequence length="431" mass="44549">MRVALAVFLAGLPGLAIAASGPDCAVSSASLGQVASTHPLALPTYPAPVMPTANRPVLASLTKVPLKTKPAAPPSAPPTQLAHTVDPPLTPSVAALPAAQPVVAPPSASTPTLATTSGSQAAPVLHSVRDLPMPTGVKRIPAAEIASVPALRQIASHGAKLYDIGTVDGMRGVFARSGSLFSVFYIAPDGRSEIQGEMWSDHGKNITLRQVAAIPGVLPTVTIGRIGKHQQVTHAFVHRSGPSAVVPATATVPTRTTRSPSPDAPLPVPAGPAQKAKEVASVFRMLRSTDHGTVGPENAPHLWMLIDPMCIHSIHAMQALAPYVNAGKLRLSVIPLSILDYEDKGESTLKAKVMVSRAPTRMVADWIDKGLPETASAGATARLARNMAVAHDIGLTGTPTLLWHTRDGLIGRSDGDPGDLAAIIASLPPPT</sequence>
<dbReference type="Proteomes" id="UP001279553">
    <property type="component" value="Unassembled WGS sequence"/>
</dbReference>
<gene>
    <name evidence="3" type="ORF">SIL87_00925</name>
</gene>
<accession>A0AAW9DL47</accession>
<feature type="signal peptide" evidence="2">
    <location>
        <begin position="1"/>
        <end position="18"/>
    </location>
</feature>
<reference evidence="3 4" key="1">
    <citation type="submission" date="2023-11" db="EMBL/GenBank/DDBJ databases">
        <title>MicrobeMod: A computational toolkit for identifying prokaryotic methylation and restriction-modification with nanopore sequencing.</title>
        <authorList>
            <person name="Crits-Christoph A."/>
            <person name="Kang S.C."/>
            <person name="Lee H."/>
            <person name="Ostrov N."/>
        </authorList>
    </citation>
    <scope>NUCLEOTIDE SEQUENCE [LARGE SCALE GENOMIC DNA]</scope>
    <source>
        <strain evidence="3 4">DSMZ 700</strain>
    </source>
</reference>
<evidence type="ECO:0000256" key="2">
    <source>
        <dbReference type="SAM" id="SignalP"/>
    </source>
</evidence>
<dbReference type="InterPro" id="IPR036249">
    <property type="entry name" value="Thioredoxin-like_sf"/>
</dbReference>
<dbReference type="EMBL" id="JAWXYB010000001">
    <property type="protein sequence ID" value="MDX5929329.1"/>
    <property type="molecule type" value="Genomic_DNA"/>
</dbReference>
<keyword evidence="2" id="KW-0732">Signal</keyword>
<proteinExistence type="predicted"/>
<dbReference type="SUPFAM" id="SSF52833">
    <property type="entry name" value="Thioredoxin-like"/>
    <property type="match status" value="1"/>
</dbReference>
<dbReference type="Gene3D" id="3.40.30.10">
    <property type="entry name" value="Glutaredoxin"/>
    <property type="match status" value="1"/>
</dbReference>
<dbReference type="AlphaFoldDB" id="A0AAW9DL47"/>
<dbReference type="Gene3D" id="3.10.450.70">
    <property type="entry name" value="Disulphide bond isomerase, DsbC/G, N-terminal"/>
    <property type="match status" value="1"/>
</dbReference>
<organism evidence="3 4">
    <name type="scientific">Acidiphilium acidophilum</name>
    <name type="common">Thiobacillus acidophilus</name>
    <dbReference type="NCBI Taxonomy" id="76588"/>
    <lineage>
        <taxon>Bacteria</taxon>
        <taxon>Pseudomonadati</taxon>
        <taxon>Pseudomonadota</taxon>
        <taxon>Alphaproteobacteria</taxon>
        <taxon>Acetobacterales</taxon>
        <taxon>Acidocellaceae</taxon>
        <taxon>Acidiphilium</taxon>
    </lineage>
</organism>
<feature type="region of interest" description="Disordered" evidence="1">
    <location>
        <begin position="251"/>
        <end position="271"/>
    </location>
</feature>
<feature type="compositionally biased region" description="Low complexity" evidence="1">
    <location>
        <begin position="251"/>
        <end position="261"/>
    </location>
</feature>
<evidence type="ECO:0000256" key="1">
    <source>
        <dbReference type="SAM" id="MobiDB-lite"/>
    </source>
</evidence>